<dbReference type="Pfam" id="PF25590">
    <property type="entry name" value="DUF7936"/>
    <property type="match status" value="1"/>
</dbReference>
<protein>
    <recommendedName>
        <fullName evidence="1">DUF7936 domain-containing protein</fullName>
    </recommendedName>
</protein>
<evidence type="ECO:0000313" key="2">
    <source>
        <dbReference type="EMBL" id="CAB4172863.1"/>
    </source>
</evidence>
<organism evidence="2">
    <name type="scientific">uncultured Caudovirales phage</name>
    <dbReference type="NCBI Taxonomy" id="2100421"/>
    <lineage>
        <taxon>Viruses</taxon>
        <taxon>Duplodnaviria</taxon>
        <taxon>Heunggongvirae</taxon>
        <taxon>Uroviricota</taxon>
        <taxon>Caudoviricetes</taxon>
        <taxon>Peduoviridae</taxon>
        <taxon>Maltschvirus</taxon>
        <taxon>Maltschvirus maltsch</taxon>
    </lineage>
</organism>
<proteinExistence type="predicted"/>
<feature type="domain" description="DUF7936" evidence="1">
    <location>
        <begin position="2"/>
        <end position="84"/>
    </location>
</feature>
<reference evidence="2" key="1">
    <citation type="submission" date="2020-05" db="EMBL/GenBank/DDBJ databases">
        <authorList>
            <person name="Chiriac C."/>
            <person name="Salcher M."/>
            <person name="Ghai R."/>
            <person name="Kavagutti S V."/>
        </authorList>
    </citation>
    <scope>NUCLEOTIDE SEQUENCE</scope>
</reference>
<evidence type="ECO:0000259" key="1">
    <source>
        <dbReference type="Pfam" id="PF25590"/>
    </source>
</evidence>
<sequence length="101" mass="11497">MVNLQWQILSVEETNGVITSAHYRVTARGYEQVVQSEGHWKFPDPVAILPYEKVRQTDIISWIEQGSKGAISSNLESQLLALNKEKPVLPWLKTAFTPFKD</sequence>
<accession>A0A6J5PML2</accession>
<gene>
    <name evidence="2" type="ORF">UFOVP953_11</name>
</gene>
<dbReference type="EMBL" id="LR796899">
    <property type="protein sequence ID" value="CAB4172863.1"/>
    <property type="molecule type" value="Genomic_DNA"/>
</dbReference>
<name>A0A6J5PML2_9CAUD</name>
<dbReference type="InterPro" id="IPR057696">
    <property type="entry name" value="DUF7936"/>
</dbReference>